<evidence type="ECO:0000313" key="1">
    <source>
        <dbReference type="EMBL" id="KZS48110.1"/>
    </source>
</evidence>
<dbReference type="Proteomes" id="UP000076796">
    <property type="component" value="Unassembled WGS sequence"/>
</dbReference>
<proteinExistence type="predicted"/>
<dbReference type="RefSeq" id="WP_063479156.1">
    <property type="nucleotide sequence ID" value="NZ_CP147845.1"/>
</dbReference>
<dbReference type="GeneID" id="97556385"/>
<comment type="caution">
    <text evidence="1">The sequence shown here is derived from an EMBL/GenBank/DDBJ whole genome shotgun (WGS) entry which is preliminary data.</text>
</comment>
<name>A0A163LGE4_9BACL</name>
<sequence length="202" mass="23275">MTIEQQVIEQLSQYRQKKARIQALSTYSVGAGITVSRLNEDDQLQELHGRLRGLPTYMYLSKREQELETVAHAYMSSYPAGVKAQKQAVPAQVMDPEDTELLQELRRKVQKVIAARGYDVRDGIEAIIERLTELQDLQAEVERIDFLLTTLEEYRPNDAELLRLIYADGVEIPVIADKLQLTERTISRRRRVAESEYINLAR</sequence>
<reference evidence="1" key="1">
    <citation type="journal article" date="2016" name="Genome Announc.">
        <title>Draft genomes of two strains of Paenibacillus glucanolyticus with capability to degrade lignocellulose.</title>
        <authorList>
            <person name="Mathews S.L."/>
            <person name="Pawlak J."/>
            <person name="Grunden A.M."/>
        </authorList>
    </citation>
    <scope>NUCLEOTIDE SEQUENCE [LARGE SCALE GENOMIC DNA]</scope>
    <source>
        <strain evidence="1">SLM1</strain>
    </source>
</reference>
<accession>A0A163LGE4</accession>
<evidence type="ECO:0000313" key="2">
    <source>
        <dbReference type="Proteomes" id="UP000076796"/>
    </source>
</evidence>
<keyword evidence="2" id="KW-1185">Reference proteome</keyword>
<dbReference type="AlphaFoldDB" id="A0A163LGE4"/>
<organism evidence="1 2">
    <name type="scientific">Paenibacillus glucanolyticus</name>
    <dbReference type="NCBI Taxonomy" id="59843"/>
    <lineage>
        <taxon>Bacteria</taxon>
        <taxon>Bacillati</taxon>
        <taxon>Bacillota</taxon>
        <taxon>Bacilli</taxon>
        <taxon>Bacillales</taxon>
        <taxon>Paenibacillaceae</taxon>
        <taxon>Paenibacillus</taxon>
    </lineage>
</organism>
<protein>
    <submittedName>
        <fullName evidence="1">RNA polymerase subunit sigma-24</fullName>
    </submittedName>
</protein>
<gene>
    <name evidence="1" type="ORF">AWU65_20350</name>
</gene>
<dbReference type="OrthoDB" id="2655247at2"/>
<dbReference type="EMBL" id="LWMH01000001">
    <property type="protein sequence ID" value="KZS48110.1"/>
    <property type="molecule type" value="Genomic_DNA"/>
</dbReference>